<gene>
    <name evidence="2" type="ORF">MON41_23100</name>
</gene>
<dbReference type="SUPFAM" id="SSF56349">
    <property type="entry name" value="DNA breaking-rejoining enzymes"/>
    <property type="match status" value="1"/>
</dbReference>
<organism evidence="2 3">
    <name type="scientific">Teichococcus vastitatis</name>
    <dbReference type="NCBI Taxonomy" id="2307076"/>
    <lineage>
        <taxon>Bacteria</taxon>
        <taxon>Pseudomonadati</taxon>
        <taxon>Pseudomonadota</taxon>
        <taxon>Alphaproteobacteria</taxon>
        <taxon>Acetobacterales</taxon>
        <taxon>Roseomonadaceae</taxon>
        <taxon>Roseomonas</taxon>
    </lineage>
</organism>
<proteinExistence type="predicted"/>
<dbReference type="Proteomes" id="UP001201985">
    <property type="component" value="Unassembled WGS sequence"/>
</dbReference>
<name>A0ABS9WB57_9PROT</name>
<comment type="caution">
    <text evidence="2">The sequence shown here is derived from an EMBL/GenBank/DDBJ whole genome shotgun (WGS) entry which is preliminary data.</text>
</comment>
<evidence type="ECO:0000256" key="1">
    <source>
        <dbReference type="ARBA" id="ARBA00023125"/>
    </source>
</evidence>
<protein>
    <recommendedName>
        <fullName evidence="4">Integrase SAM-like N-terminal domain-containing protein</fullName>
    </recommendedName>
</protein>
<evidence type="ECO:0008006" key="4">
    <source>
        <dbReference type="Google" id="ProtNLM"/>
    </source>
</evidence>
<evidence type="ECO:0000313" key="2">
    <source>
        <dbReference type="EMBL" id="MCI0756528.1"/>
    </source>
</evidence>
<dbReference type="RefSeq" id="WP_157985736.1">
    <property type="nucleotide sequence ID" value="NZ_JALBUU010000125.1"/>
</dbReference>
<dbReference type="InterPro" id="IPR010998">
    <property type="entry name" value="Integrase_recombinase_N"/>
</dbReference>
<evidence type="ECO:0000313" key="3">
    <source>
        <dbReference type="Proteomes" id="UP001201985"/>
    </source>
</evidence>
<sequence length="162" mass="17925">MAACQAALEQPQPLIGSANVAAGSMAALAASWSRSSRFASLAPIPQRTCRRLLEGFLARHGTRPLVGPEPRHLHRVLGERRETPAQANALRTVLRLLLQHAFERGPRKDNPTRNVKRLRYRKKPFATWAESDIAAFEADWPIGSRARLALGLLLFTGQCRAT</sequence>
<dbReference type="EMBL" id="JALBUU010000125">
    <property type="protein sequence ID" value="MCI0756528.1"/>
    <property type="molecule type" value="Genomic_DNA"/>
</dbReference>
<dbReference type="Gene3D" id="1.10.150.130">
    <property type="match status" value="1"/>
</dbReference>
<keyword evidence="1" id="KW-0238">DNA-binding</keyword>
<accession>A0ABS9WB57</accession>
<dbReference type="InterPro" id="IPR011010">
    <property type="entry name" value="DNA_brk_join_enz"/>
</dbReference>
<reference evidence="2 3" key="1">
    <citation type="submission" date="2022-03" db="EMBL/GenBank/DDBJ databases">
        <title>Complete genome analysis of Roseomonas KG 17.1 : a prolific producer of plant growth promoters.</title>
        <authorList>
            <person name="Saadouli I."/>
            <person name="Najjari A."/>
            <person name="Mosbah A."/>
            <person name="Ouzari H.I."/>
        </authorList>
    </citation>
    <scope>NUCLEOTIDE SEQUENCE [LARGE SCALE GENOMIC DNA]</scope>
    <source>
        <strain evidence="2 3">KG17-1</strain>
    </source>
</reference>
<keyword evidence="3" id="KW-1185">Reference proteome</keyword>